<feature type="compositionally biased region" description="Basic and acidic residues" evidence="1">
    <location>
        <begin position="89"/>
        <end position="99"/>
    </location>
</feature>
<dbReference type="PANTHER" id="PTHR31336:SF3">
    <property type="entry name" value="PROTEIN LIN-37 HOMOLOG"/>
    <property type="match status" value="1"/>
</dbReference>
<keyword evidence="2" id="KW-1185">Reference proteome</keyword>
<gene>
    <name evidence="3" type="primary">LOC100376234</name>
</gene>
<organism evidence="2 3">
    <name type="scientific">Saccoglossus kowalevskii</name>
    <name type="common">Acorn worm</name>
    <dbReference type="NCBI Taxonomy" id="10224"/>
    <lineage>
        <taxon>Eukaryota</taxon>
        <taxon>Metazoa</taxon>
        <taxon>Hemichordata</taxon>
        <taxon>Enteropneusta</taxon>
        <taxon>Harrimaniidae</taxon>
        <taxon>Saccoglossus</taxon>
    </lineage>
</organism>
<proteinExistence type="predicted"/>
<protein>
    <submittedName>
        <fullName evidence="3">Protein lin-37 homolog isoform X1</fullName>
    </submittedName>
</protein>
<dbReference type="Proteomes" id="UP000694865">
    <property type="component" value="Unplaced"/>
</dbReference>
<dbReference type="InterPro" id="IPR028226">
    <property type="entry name" value="LIN37"/>
</dbReference>
<feature type="compositionally biased region" description="Basic residues" evidence="1">
    <location>
        <begin position="77"/>
        <end position="88"/>
    </location>
</feature>
<dbReference type="GeneID" id="100376234"/>
<feature type="region of interest" description="Disordered" evidence="1">
    <location>
        <begin position="46"/>
        <end position="102"/>
    </location>
</feature>
<evidence type="ECO:0000256" key="1">
    <source>
        <dbReference type="SAM" id="MobiDB-lite"/>
    </source>
</evidence>
<accession>A0ABM0GYL4</accession>
<evidence type="ECO:0000313" key="2">
    <source>
        <dbReference type="Proteomes" id="UP000694865"/>
    </source>
</evidence>
<sequence length="252" mass="28324">MSSSKRVSSHVRVKQEKIIDGFEVQEARIKLGGVLQTLVDKADDVGNISEEEGAKGSPEQSGSKDLPGSNSASPSKKSGKNPRKRKKKDGLGMDYDKSAVETTQLQHTYIMKLFDRSVDLAQFDSSTSLYPICREWMHNQPQTRLPHKGESSPDNLPADDQSDDEAKSVYHLPSPHKSVEDKDIRVPSPVPQPDEEFKMNSDGVQAPSVETLLSNHLDRWKTIRHKWKDASQANQARYSESYSVLKNMYDRQ</sequence>
<dbReference type="PANTHER" id="PTHR31336">
    <property type="entry name" value="LIN37 HOMOLOG"/>
    <property type="match status" value="1"/>
</dbReference>
<feature type="region of interest" description="Disordered" evidence="1">
    <location>
        <begin position="141"/>
        <end position="202"/>
    </location>
</feature>
<dbReference type="Pfam" id="PF15306">
    <property type="entry name" value="LIN37"/>
    <property type="match status" value="1"/>
</dbReference>
<dbReference type="RefSeq" id="XP_002740271.1">
    <property type="nucleotide sequence ID" value="XM_002740225.2"/>
</dbReference>
<reference evidence="3" key="1">
    <citation type="submission" date="2025-08" db="UniProtKB">
        <authorList>
            <consortium name="RefSeq"/>
        </authorList>
    </citation>
    <scope>IDENTIFICATION</scope>
    <source>
        <tissue evidence="3">Testes</tissue>
    </source>
</reference>
<feature type="compositionally biased region" description="Polar residues" evidence="1">
    <location>
        <begin position="58"/>
        <end position="72"/>
    </location>
</feature>
<evidence type="ECO:0000313" key="3">
    <source>
        <dbReference type="RefSeq" id="XP_002740271.1"/>
    </source>
</evidence>
<name>A0ABM0GYL4_SACKO</name>